<accession>A0A5B8Z6N8</accession>
<dbReference type="AlphaFoldDB" id="A0A5B8Z6N8"/>
<proteinExistence type="predicted"/>
<dbReference type="STRING" id="1742359.GCA_001439625_02364"/>
<dbReference type="InterPro" id="IPR048421">
    <property type="entry name" value="YqgU_beta-prop"/>
</dbReference>
<sequence>MEQRKNSSICMFLFLCTIPLFILFGCQNEKEVGVQPVKKHNISLGKEAIPHSFVSNETMTPIPIENGQFNTVNGWLNNETIIYMTNVGLGSNVYTYNVFTGESSLIFESEVPISSVVPSPSGQYILIHSAPSTYEGIISIIDPKGEQLMSEHISAYELTFEWNPYDENLILISSFSENWDFSMFQMNIKEKKLDEIHNKEPFVNWVDKDEIIYLNWDQKDISLFAPLVKKGINVQNEKILLNDVFYVKTVKDLIMTITVNSNASDEAVYTFHSNDFQELSSFTVPHLTRYSDWLVPYFDFDAENHFLTFQPLFSAEADSYRDGFQLWSFDAVKGEKEVIMEDLKNEPLSCSPDGKYCLYGFNFEKLIDIQSKKVIPLIKDF</sequence>
<dbReference type="RefSeq" id="WP_057771560.1">
    <property type="nucleotide sequence ID" value="NZ_CP042593.1"/>
</dbReference>
<evidence type="ECO:0000313" key="2">
    <source>
        <dbReference type="EMBL" id="QED48628.1"/>
    </source>
</evidence>
<dbReference type="PROSITE" id="PS51257">
    <property type="entry name" value="PROKAR_LIPOPROTEIN"/>
    <property type="match status" value="1"/>
</dbReference>
<feature type="domain" description="YqgU-like 6-bladed beta-propeller" evidence="1">
    <location>
        <begin position="97"/>
        <end position="360"/>
    </location>
</feature>
<evidence type="ECO:0000313" key="3">
    <source>
        <dbReference type="Proteomes" id="UP000321555"/>
    </source>
</evidence>
<evidence type="ECO:0000259" key="1">
    <source>
        <dbReference type="Pfam" id="PF21101"/>
    </source>
</evidence>
<reference evidence="3" key="1">
    <citation type="submission" date="2019-08" db="EMBL/GenBank/DDBJ databases">
        <authorList>
            <person name="Zheng X."/>
        </authorList>
    </citation>
    <scope>NUCLEOTIDE SEQUENCE [LARGE SCALE GENOMIC DNA]</scope>
    <source>
        <strain evidence="3">FJAT-25496</strain>
    </source>
</reference>
<dbReference type="SUPFAM" id="SSF82171">
    <property type="entry name" value="DPP6 N-terminal domain-like"/>
    <property type="match status" value="1"/>
</dbReference>
<protein>
    <recommendedName>
        <fullName evidence="1">YqgU-like 6-bladed beta-propeller domain-containing protein</fullName>
    </recommendedName>
</protein>
<dbReference type="Proteomes" id="UP000321555">
    <property type="component" value="Chromosome"/>
</dbReference>
<dbReference type="EMBL" id="CP042593">
    <property type="protein sequence ID" value="QED48628.1"/>
    <property type="molecule type" value="Genomic_DNA"/>
</dbReference>
<dbReference type="OrthoDB" id="2168335at2"/>
<dbReference type="Pfam" id="PF21101">
    <property type="entry name" value="YqgU"/>
    <property type="match status" value="1"/>
</dbReference>
<organism evidence="2 3">
    <name type="scientific">Cytobacillus dafuensis</name>
    <name type="common">Bacillus dafuensis</name>
    <dbReference type="NCBI Taxonomy" id="1742359"/>
    <lineage>
        <taxon>Bacteria</taxon>
        <taxon>Bacillati</taxon>
        <taxon>Bacillota</taxon>
        <taxon>Bacilli</taxon>
        <taxon>Bacillales</taxon>
        <taxon>Bacillaceae</taxon>
        <taxon>Cytobacillus</taxon>
    </lineage>
</organism>
<name>A0A5B8Z6N8_CYTDA</name>
<dbReference type="KEGG" id="bda:FSZ17_16000"/>
<gene>
    <name evidence="2" type="ORF">FSZ17_16000</name>
</gene>
<keyword evidence="3" id="KW-1185">Reference proteome</keyword>